<dbReference type="Gene3D" id="3.90.1200.10">
    <property type="match status" value="1"/>
</dbReference>
<dbReference type="AlphaFoldDB" id="A0A1P8EKE1"/>
<evidence type="ECO:0000313" key="10">
    <source>
        <dbReference type="EMBL" id="APV36691.1"/>
    </source>
</evidence>
<dbReference type="HAMAP" id="MF_00301">
    <property type="entry name" value="Homoser_kinase_2"/>
    <property type="match status" value="1"/>
</dbReference>
<evidence type="ECO:0000256" key="3">
    <source>
        <dbReference type="ARBA" id="ARBA00022697"/>
    </source>
</evidence>
<evidence type="ECO:0000256" key="2">
    <source>
        <dbReference type="ARBA" id="ARBA00022679"/>
    </source>
</evidence>
<dbReference type="EMBL" id="CP016896">
    <property type="protein sequence ID" value="APV36691.1"/>
    <property type="molecule type" value="Genomic_DNA"/>
</dbReference>
<comment type="catalytic activity">
    <reaction evidence="8">
        <text>L-homoserine + ATP = O-phospho-L-homoserine + ADP + H(+)</text>
        <dbReference type="Rhea" id="RHEA:13985"/>
        <dbReference type="ChEBI" id="CHEBI:15378"/>
        <dbReference type="ChEBI" id="CHEBI:30616"/>
        <dbReference type="ChEBI" id="CHEBI:57476"/>
        <dbReference type="ChEBI" id="CHEBI:57590"/>
        <dbReference type="ChEBI" id="CHEBI:456216"/>
        <dbReference type="EC" id="2.7.1.39"/>
    </reaction>
</comment>
<dbReference type="InterPro" id="IPR011009">
    <property type="entry name" value="Kinase-like_dom_sf"/>
</dbReference>
<evidence type="ECO:0000259" key="9">
    <source>
        <dbReference type="Pfam" id="PF01636"/>
    </source>
</evidence>
<dbReference type="NCBIfam" id="NF003558">
    <property type="entry name" value="PRK05231.1"/>
    <property type="match status" value="1"/>
</dbReference>
<proteinExistence type="inferred from homology"/>
<dbReference type="Gene3D" id="3.30.200.20">
    <property type="entry name" value="Phosphorylase Kinase, domain 1"/>
    <property type="match status" value="1"/>
</dbReference>
<evidence type="ECO:0000256" key="5">
    <source>
        <dbReference type="ARBA" id="ARBA00022777"/>
    </source>
</evidence>
<dbReference type="EC" id="2.7.1.39" evidence="8"/>
<evidence type="ECO:0000256" key="4">
    <source>
        <dbReference type="ARBA" id="ARBA00022741"/>
    </source>
</evidence>
<dbReference type="PANTHER" id="PTHR21064">
    <property type="entry name" value="AMINOGLYCOSIDE PHOSPHOTRANSFERASE DOMAIN-CONTAINING PROTEIN-RELATED"/>
    <property type="match status" value="1"/>
</dbReference>
<keyword evidence="1 8" id="KW-0028">Amino-acid biosynthesis</keyword>
<keyword evidence="6 8" id="KW-0067">ATP-binding</keyword>
<dbReference type="InterPro" id="IPR002575">
    <property type="entry name" value="Aminoglycoside_PTrfase"/>
</dbReference>
<evidence type="ECO:0000256" key="8">
    <source>
        <dbReference type="HAMAP-Rule" id="MF_00301"/>
    </source>
</evidence>
<dbReference type="GO" id="GO:0004413">
    <property type="term" value="F:homoserine kinase activity"/>
    <property type="evidence" value="ECO:0007669"/>
    <property type="project" value="UniProtKB-UniRule"/>
</dbReference>
<dbReference type="Proteomes" id="UP000185674">
    <property type="component" value="Chromosome"/>
</dbReference>
<dbReference type="PANTHER" id="PTHR21064:SF6">
    <property type="entry name" value="AMINOGLYCOSIDE PHOSPHOTRANSFERASE DOMAIN-CONTAINING PROTEIN"/>
    <property type="match status" value="1"/>
</dbReference>
<comment type="pathway">
    <text evidence="8">Amino-acid biosynthesis; L-threonine biosynthesis; L-threonine from L-aspartate: step 4/5.</text>
</comment>
<dbReference type="CDD" id="cd05153">
    <property type="entry name" value="HomoserineK_II"/>
    <property type="match status" value="1"/>
</dbReference>
<dbReference type="RefSeq" id="WP_076033147.1">
    <property type="nucleotide sequence ID" value="NZ_CP016896.1"/>
</dbReference>
<evidence type="ECO:0000313" key="11">
    <source>
        <dbReference type="Proteomes" id="UP000185674"/>
    </source>
</evidence>
<dbReference type="eggNOG" id="COG2334">
    <property type="taxonomic scope" value="Bacteria"/>
</dbReference>
<keyword evidence="2 8" id="KW-0808">Transferase</keyword>
<dbReference type="SUPFAM" id="SSF56112">
    <property type="entry name" value="Protein kinase-like (PK-like)"/>
    <property type="match status" value="1"/>
</dbReference>
<organism evidence="10 11">
    <name type="scientific">Acinetobacter soli</name>
    <dbReference type="NCBI Taxonomy" id="487316"/>
    <lineage>
        <taxon>Bacteria</taxon>
        <taxon>Pseudomonadati</taxon>
        <taxon>Pseudomonadota</taxon>
        <taxon>Gammaproteobacteria</taxon>
        <taxon>Moraxellales</taxon>
        <taxon>Moraxellaceae</taxon>
        <taxon>Acinetobacter</taxon>
    </lineage>
</organism>
<gene>
    <name evidence="8" type="primary">thrB</name>
    <name evidence="10" type="ORF">BEN76_11965</name>
</gene>
<feature type="domain" description="Aminoglycoside phosphotransferase" evidence="9">
    <location>
        <begin position="26"/>
        <end position="254"/>
    </location>
</feature>
<evidence type="ECO:0000256" key="7">
    <source>
        <dbReference type="ARBA" id="ARBA00038240"/>
    </source>
</evidence>
<reference evidence="10 11" key="1">
    <citation type="submission" date="2016-08" db="EMBL/GenBank/DDBJ databases">
        <title>Complete genome sequence of Acinetobacter baylyi strain GFJ2.</title>
        <authorList>
            <person name="Tabata M."/>
            <person name="Kuboki S."/>
            <person name="Gibu N."/>
            <person name="Kinouchi Y."/>
            <person name="Vangnai A."/>
            <person name="Kasai D."/>
            <person name="Fukuda M."/>
        </authorList>
    </citation>
    <scope>NUCLEOTIDE SEQUENCE [LARGE SCALE GENOMIC DNA]</scope>
    <source>
        <strain evidence="10 11">GFJ2</strain>
    </source>
</reference>
<accession>A0A1P8EKE1</accession>
<dbReference type="KEGG" id="asol:BEN76_11965"/>
<dbReference type="Pfam" id="PF01636">
    <property type="entry name" value="APH"/>
    <property type="match status" value="1"/>
</dbReference>
<dbReference type="InterPro" id="IPR005280">
    <property type="entry name" value="Homoserine_kinase_II"/>
</dbReference>
<dbReference type="STRING" id="487316.BEN76_11965"/>
<name>A0A1P8EKE1_9GAMM</name>
<sequence length="316" mass="35781">MSVYTPLSLQDVQAFASPYGLEVIDLIPIQGGIENTNYFIVDSAHKQYVLTVFEQLDKQGASELPPVLEHLGQHHVPVAVPLSYAGKYIHSIANKPAQIAPRIAGEHPIPATQTQIEAIAKAQAELHLALQHKTFERGVRRNHAYWTAVGQQLKPKMSSEDAELLDYVYALFNQTRTQHPDLPRGWIHSDMFRDNTLFVGDVLEGILDFSELNQDDFLFDIAITINDFCTRYPLPELDQAHADAFVEAYQRVRVLTEDEQACLGVYLAMAACRFWLMRLQVAQRNLEEGRTGDDIMQKNPLEMRQMLINRLQVVAA</sequence>
<keyword evidence="5 8" id="KW-0418">Kinase</keyword>
<evidence type="ECO:0000256" key="1">
    <source>
        <dbReference type="ARBA" id="ARBA00022605"/>
    </source>
</evidence>
<dbReference type="GO" id="GO:0005524">
    <property type="term" value="F:ATP binding"/>
    <property type="evidence" value="ECO:0007669"/>
    <property type="project" value="UniProtKB-KW"/>
</dbReference>
<evidence type="ECO:0000256" key="6">
    <source>
        <dbReference type="ARBA" id="ARBA00022840"/>
    </source>
</evidence>
<dbReference type="InterPro" id="IPR050249">
    <property type="entry name" value="Pseudomonas-type_ThrB"/>
</dbReference>
<keyword evidence="4 8" id="KW-0547">Nucleotide-binding</keyword>
<dbReference type="UniPathway" id="UPA00050">
    <property type="reaction ID" value="UER00064"/>
</dbReference>
<comment type="similarity">
    <text evidence="7 8">Belongs to the pseudomonas-type ThrB family.</text>
</comment>
<keyword evidence="3 8" id="KW-0791">Threonine biosynthesis</keyword>
<dbReference type="GO" id="GO:0009088">
    <property type="term" value="P:threonine biosynthetic process"/>
    <property type="evidence" value="ECO:0007669"/>
    <property type="project" value="UniProtKB-UniRule"/>
</dbReference>
<protein>
    <recommendedName>
        <fullName evidence="8">Homoserine kinase</fullName>
        <shortName evidence="8">HK</shortName>
        <shortName evidence="8">HSK</shortName>
        <ecNumber evidence="8">2.7.1.39</ecNumber>
    </recommendedName>
</protein>